<dbReference type="OrthoDB" id="2691516at2759"/>
<evidence type="ECO:0000313" key="3">
    <source>
        <dbReference type="Proteomes" id="UP000054018"/>
    </source>
</evidence>
<dbReference type="Proteomes" id="UP000054018">
    <property type="component" value="Unassembled WGS sequence"/>
</dbReference>
<accession>A0A0C9ZI08</accession>
<reference evidence="3" key="2">
    <citation type="submission" date="2015-01" db="EMBL/GenBank/DDBJ databases">
        <title>Evolutionary Origins and Diversification of the Mycorrhizal Mutualists.</title>
        <authorList>
            <consortium name="DOE Joint Genome Institute"/>
            <consortium name="Mycorrhizal Genomics Consortium"/>
            <person name="Kohler A."/>
            <person name="Kuo A."/>
            <person name="Nagy L.G."/>
            <person name="Floudas D."/>
            <person name="Copeland A."/>
            <person name="Barry K.W."/>
            <person name="Cichocki N."/>
            <person name="Veneault-Fourrey C."/>
            <person name="LaButti K."/>
            <person name="Lindquist E.A."/>
            <person name="Lipzen A."/>
            <person name="Lundell T."/>
            <person name="Morin E."/>
            <person name="Murat C."/>
            <person name="Riley R."/>
            <person name="Ohm R."/>
            <person name="Sun H."/>
            <person name="Tunlid A."/>
            <person name="Henrissat B."/>
            <person name="Grigoriev I.V."/>
            <person name="Hibbett D.S."/>
            <person name="Martin F."/>
        </authorList>
    </citation>
    <scope>NUCLEOTIDE SEQUENCE [LARGE SCALE GENOMIC DNA]</scope>
    <source>
        <strain evidence="3">441</strain>
    </source>
</reference>
<sequence length="310" mass="34847">MVRPVPYNADLRHVGLVERPLRPGELVPNEAFVIPGRSAVIQQVGETTRSVGRNLSAVRLPPAYTGASNTIDKQMASEIKVDARTIFKHLLFSQNLLPDSDDLVTMIREALHSAASSHSQAGVNEWVKKNVSSETKRLRDIAINVHNDFKDIACILAPSLYNLTLPIRLRGHEVPFRQQEILALLENFSWIDETHHLDDGSVSQVPFSHPAVIQVVIILLWGEKNYWRFIDVEHKNINPTVVFTGIVLQQALQEYSTGIFSPQELNARASRSSYDSLHSRLLSLRGGELERYNLLVDDLFTRGDEMLGKS</sequence>
<protein>
    <recommendedName>
        <fullName evidence="1">DUF6532 domain-containing protein</fullName>
    </recommendedName>
</protein>
<keyword evidence="3" id="KW-1185">Reference proteome</keyword>
<reference evidence="2 3" key="1">
    <citation type="submission" date="2014-04" db="EMBL/GenBank/DDBJ databases">
        <authorList>
            <consortium name="DOE Joint Genome Institute"/>
            <person name="Kuo A."/>
            <person name="Kohler A."/>
            <person name="Costa M.D."/>
            <person name="Nagy L.G."/>
            <person name="Floudas D."/>
            <person name="Copeland A."/>
            <person name="Barry K.W."/>
            <person name="Cichocki N."/>
            <person name="Veneault-Fourrey C."/>
            <person name="LaButti K."/>
            <person name="Lindquist E.A."/>
            <person name="Lipzen A."/>
            <person name="Lundell T."/>
            <person name="Morin E."/>
            <person name="Murat C."/>
            <person name="Sun H."/>
            <person name="Tunlid A."/>
            <person name="Henrissat B."/>
            <person name="Grigoriev I.V."/>
            <person name="Hibbett D.S."/>
            <person name="Martin F."/>
            <person name="Nordberg H.P."/>
            <person name="Cantor M.N."/>
            <person name="Hua S.X."/>
        </authorList>
    </citation>
    <scope>NUCLEOTIDE SEQUENCE [LARGE SCALE GENOMIC DNA]</scope>
    <source>
        <strain evidence="2 3">441</strain>
    </source>
</reference>
<gene>
    <name evidence="2" type="ORF">PISMIDRAFT_11846</name>
</gene>
<proteinExistence type="predicted"/>
<feature type="domain" description="DUF6532" evidence="1">
    <location>
        <begin position="83"/>
        <end position="281"/>
    </location>
</feature>
<dbReference type="Pfam" id="PF20149">
    <property type="entry name" value="DUF6532"/>
    <property type="match status" value="1"/>
</dbReference>
<dbReference type="AlphaFoldDB" id="A0A0C9ZI08"/>
<evidence type="ECO:0000259" key="1">
    <source>
        <dbReference type="Pfam" id="PF20149"/>
    </source>
</evidence>
<organism evidence="2 3">
    <name type="scientific">Pisolithus microcarpus 441</name>
    <dbReference type="NCBI Taxonomy" id="765257"/>
    <lineage>
        <taxon>Eukaryota</taxon>
        <taxon>Fungi</taxon>
        <taxon>Dikarya</taxon>
        <taxon>Basidiomycota</taxon>
        <taxon>Agaricomycotina</taxon>
        <taxon>Agaricomycetes</taxon>
        <taxon>Agaricomycetidae</taxon>
        <taxon>Boletales</taxon>
        <taxon>Sclerodermatineae</taxon>
        <taxon>Pisolithaceae</taxon>
        <taxon>Pisolithus</taxon>
    </lineage>
</organism>
<name>A0A0C9ZI08_9AGAM</name>
<dbReference type="EMBL" id="KN833743">
    <property type="protein sequence ID" value="KIK22142.1"/>
    <property type="molecule type" value="Genomic_DNA"/>
</dbReference>
<dbReference type="InterPro" id="IPR045341">
    <property type="entry name" value="DUF6532"/>
</dbReference>
<dbReference type="HOGENOM" id="CLU_897463_0_0_1"/>
<evidence type="ECO:0000313" key="2">
    <source>
        <dbReference type="EMBL" id="KIK22142.1"/>
    </source>
</evidence>